<reference evidence="2" key="1">
    <citation type="submission" date="2016-11" db="EMBL/GenBank/DDBJ databases">
        <authorList>
            <person name="Shukria A."/>
            <person name="Stevens D.C."/>
        </authorList>
    </citation>
    <scope>NUCLEOTIDE SEQUENCE [LARGE SCALE GENOMIC DNA]</scope>
    <source>
        <strain evidence="2">Cbfe23</strain>
    </source>
</reference>
<organism evidence="1 2">
    <name type="scientific">Cystobacter ferrugineus</name>
    <dbReference type="NCBI Taxonomy" id="83449"/>
    <lineage>
        <taxon>Bacteria</taxon>
        <taxon>Pseudomonadati</taxon>
        <taxon>Myxococcota</taxon>
        <taxon>Myxococcia</taxon>
        <taxon>Myxococcales</taxon>
        <taxon>Cystobacterineae</taxon>
        <taxon>Archangiaceae</taxon>
        <taxon>Cystobacter</taxon>
    </lineage>
</organism>
<name>A0A1L9B863_9BACT</name>
<accession>A0A1L9B863</accession>
<dbReference type="AlphaFoldDB" id="A0A1L9B863"/>
<dbReference type="STRING" id="83449.BON30_25370"/>
<evidence type="ECO:0000313" key="1">
    <source>
        <dbReference type="EMBL" id="OJH38447.1"/>
    </source>
</evidence>
<protein>
    <submittedName>
        <fullName evidence="1">Uncharacterized protein</fullName>
    </submittedName>
</protein>
<comment type="caution">
    <text evidence="1">The sequence shown here is derived from an EMBL/GenBank/DDBJ whole genome shotgun (WGS) entry which is preliminary data.</text>
</comment>
<dbReference type="EMBL" id="MPIN01000006">
    <property type="protein sequence ID" value="OJH38447.1"/>
    <property type="molecule type" value="Genomic_DNA"/>
</dbReference>
<dbReference type="Proteomes" id="UP000182229">
    <property type="component" value="Unassembled WGS sequence"/>
</dbReference>
<reference evidence="1 2" key="2">
    <citation type="submission" date="2016-12" db="EMBL/GenBank/DDBJ databases">
        <title>Draft Genome Sequence of Cystobacter ferrugineus Strain Cbfe23.</title>
        <authorList>
            <person name="Akbar S."/>
            <person name="Dowd S.E."/>
            <person name="Stevens D.C."/>
        </authorList>
    </citation>
    <scope>NUCLEOTIDE SEQUENCE [LARGE SCALE GENOMIC DNA]</scope>
    <source>
        <strain evidence="1 2">Cbfe23</strain>
    </source>
</reference>
<sequence length="176" mass="19589">MTPREFEELKGELKEFRHAKMAVGLIFILLRRLGLSSEVGTALKRYLGLGAAMGGTLGHAVRNFHPDLLPHFTAVSSTLTGMVLGAFCVQLLGWIGQGLRPLRFYCKYLEARLLYKIGELPLQLFKEIQDTFLRRYFLEQEHCAQDAPVPSPAARLPLTPTQTLAPLAHPSPDPPP</sequence>
<gene>
    <name evidence="1" type="ORF">BON30_25370</name>
</gene>
<dbReference type="RefSeq" id="WP_071900949.1">
    <property type="nucleotide sequence ID" value="NZ_MPIN01000006.1"/>
</dbReference>
<proteinExistence type="predicted"/>
<evidence type="ECO:0000313" key="2">
    <source>
        <dbReference type="Proteomes" id="UP000182229"/>
    </source>
</evidence>
<keyword evidence="2" id="KW-1185">Reference proteome</keyword>